<dbReference type="GO" id="GO:0004610">
    <property type="term" value="F:phosphoacetylglucosamine mutase activity"/>
    <property type="evidence" value="ECO:0007669"/>
    <property type="project" value="UniProtKB-UniRule"/>
</dbReference>
<keyword evidence="6 12" id="KW-0479">Metal-binding</keyword>
<dbReference type="InterPro" id="IPR049022">
    <property type="entry name" value="AMG1_III"/>
</dbReference>
<keyword evidence="7 12" id="KW-0460">Magnesium</keyword>
<comment type="caution">
    <text evidence="20">The sequence shown here is derived from an EMBL/GenBank/DDBJ whole genome shotgun (WGS) entry which is preliminary data.</text>
</comment>
<comment type="cofactor">
    <cofactor evidence="12 15">
        <name>Mg(2+)</name>
        <dbReference type="ChEBI" id="CHEBI:18420"/>
    </cofactor>
    <text evidence="12 15">Binds 1 Mg(2+) ion per subunit.</text>
</comment>
<dbReference type="SUPFAM" id="SSF53738">
    <property type="entry name" value="Phosphoglucomutase, first 3 domains"/>
    <property type="match status" value="3"/>
</dbReference>
<dbReference type="InterPro" id="IPR005843">
    <property type="entry name" value="A-D-PHexomutase_C"/>
</dbReference>
<keyword evidence="5" id="KW-0597">Phosphoprotein</keyword>
<dbReference type="GO" id="GO:0005975">
    <property type="term" value="P:carbohydrate metabolic process"/>
    <property type="evidence" value="ECO:0007669"/>
    <property type="project" value="InterPro"/>
</dbReference>
<dbReference type="PANTHER" id="PTHR45955:SF1">
    <property type="entry name" value="PHOSPHOACETYLGLUCOSAMINE MUTASE"/>
    <property type="match status" value="1"/>
</dbReference>
<evidence type="ECO:0000256" key="7">
    <source>
        <dbReference type="ARBA" id="ARBA00022842"/>
    </source>
</evidence>
<evidence type="ECO:0000313" key="21">
    <source>
        <dbReference type="Proteomes" id="UP001150538"/>
    </source>
</evidence>
<evidence type="ECO:0000256" key="10">
    <source>
        <dbReference type="ARBA" id="ARBA00031926"/>
    </source>
</evidence>
<evidence type="ECO:0000256" key="13">
    <source>
        <dbReference type="PIRSR" id="PIRSR016408-1"/>
    </source>
</evidence>
<dbReference type="InterPro" id="IPR016055">
    <property type="entry name" value="A-D-PHexomutase_a/b/a-I/II/III"/>
</dbReference>
<dbReference type="EC" id="5.4.2.3" evidence="4 12"/>
<feature type="binding site" evidence="15">
    <location>
        <position position="280"/>
    </location>
    <ligand>
        <name>Mg(2+)</name>
        <dbReference type="ChEBI" id="CHEBI:18420"/>
    </ligand>
</feature>
<keyword evidence="8 12" id="KW-0413">Isomerase</keyword>
<feature type="domain" description="Phosphoacetylglucosamine mutase AMG1" evidence="19">
    <location>
        <begin position="184"/>
        <end position="286"/>
    </location>
</feature>
<feature type="binding site" evidence="14">
    <location>
        <position position="510"/>
    </location>
    <ligand>
        <name>substrate</name>
    </ligand>
</feature>
<feature type="active site" description="Phosphoserine intermediate" evidence="13">
    <location>
        <position position="65"/>
    </location>
</feature>
<evidence type="ECO:0000256" key="12">
    <source>
        <dbReference type="PIRNR" id="PIRNR016408"/>
    </source>
</evidence>
<dbReference type="PIRSF" id="PIRSF016408">
    <property type="entry name" value="PAGM"/>
    <property type="match status" value="1"/>
</dbReference>
<evidence type="ECO:0000256" key="11">
    <source>
        <dbReference type="ARBA" id="ARBA00032065"/>
    </source>
</evidence>
<accession>A0A9W8DU23</accession>
<feature type="domain" description="Phosphoacetylglucosamine mutase AMG1" evidence="18">
    <location>
        <begin position="302"/>
        <end position="440"/>
    </location>
</feature>
<feature type="binding site" description="via phosphate group" evidence="15">
    <location>
        <position position="65"/>
    </location>
    <ligand>
        <name>Mg(2+)</name>
        <dbReference type="ChEBI" id="CHEBI:18420"/>
    </ligand>
</feature>
<protein>
    <recommendedName>
        <fullName evidence="4 12">Phosphoacetylglucosamine mutase</fullName>
        <shortName evidence="12">PAGM</shortName>
        <ecNumber evidence="4 12">5.4.2.3</ecNumber>
    </recommendedName>
    <alternativeName>
        <fullName evidence="11 12">Acetylglucosamine phosphomutase</fullName>
    </alternativeName>
    <alternativeName>
        <fullName evidence="10 12">N-acetylglucosamine-phosphate mutase</fullName>
    </alternativeName>
</protein>
<proteinExistence type="inferred from homology"/>
<evidence type="ECO:0000256" key="2">
    <source>
        <dbReference type="ARBA" id="ARBA00004865"/>
    </source>
</evidence>
<dbReference type="Pfam" id="PF02878">
    <property type="entry name" value="PGM_PMM_I"/>
    <property type="match status" value="2"/>
</dbReference>
<evidence type="ECO:0000259" key="17">
    <source>
        <dbReference type="Pfam" id="PF02878"/>
    </source>
</evidence>
<evidence type="ECO:0000259" key="16">
    <source>
        <dbReference type="Pfam" id="PF00408"/>
    </source>
</evidence>
<dbReference type="Pfam" id="PF00408">
    <property type="entry name" value="PGM_PMM_IV"/>
    <property type="match status" value="1"/>
</dbReference>
<dbReference type="InterPro" id="IPR005844">
    <property type="entry name" value="A-D-PHexomutase_a/b/a-I"/>
</dbReference>
<dbReference type="CDD" id="cd03086">
    <property type="entry name" value="PGM3"/>
    <property type="match status" value="1"/>
</dbReference>
<sequence>MSSFQKVAEASSKFPKPDAAFTYGTAGVRTLGSLLESTVFRVGLLAALRSKKHGGACIGVMITASHNKEEDNGVKIVEPMGEMLDQSWESYCTDLANAPTDANVTQILETIVSKENIDLSLPATVAYARDTRPSGPALQAALESGLAALEAKPLNFGIVTTPQLHYFVRCINSKNTDNPYGEPTEDGYYKKLAAAFNKLIEGRAKTDPIHIDAANGVGAPQVLKLSSFIGSDSLDIVVHNDTINVENKLNVECGADYVKSNQRSPSGVNVQPKQRFCSFDGDADRILFYYVSESTGKFNLLDGDKIATLAALYIKEQITDAGLKDLRVGVIQTAYANGSSTEYIQKKLQLPVVFTKTGVKHLHHEAEKWDIGVYFEANGHGTILFNSKARDAFNSAQPDTPAQDDALSRLRALRDLTNETVGDAMSDMLIVEVILRTKGWSLEQWNQCYTDKANRLLKVIVKDRTIFKTTNAEQTLTSPDGLQSTIDNLVAKYPGSRSFVRPSGTEDAVRVYAEANSTQDCDELAYKVAGQVFDQAGGRGTRPPEFL</sequence>
<comment type="catalytic activity">
    <reaction evidence="1 12">
        <text>N-acetyl-alpha-D-glucosamine 1-phosphate = N-acetyl-D-glucosamine 6-phosphate</text>
        <dbReference type="Rhea" id="RHEA:23804"/>
        <dbReference type="ChEBI" id="CHEBI:57513"/>
        <dbReference type="ChEBI" id="CHEBI:57776"/>
        <dbReference type="EC" id="5.4.2.3"/>
    </reaction>
</comment>
<evidence type="ECO:0000256" key="3">
    <source>
        <dbReference type="ARBA" id="ARBA00010231"/>
    </source>
</evidence>
<evidence type="ECO:0000256" key="15">
    <source>
        <dbReference type="PIRSR" id="PIRSR016408-3"/>
    </source>
</evidence>
<evidence type="ECO:0000256" key="6">
    <source>
        <dbReference type="ARBA" id="ARBA00022723"/>
    </source>
</evidence>
<feature type="binding site" evidence="14">
    <location>
        <begin position="376"/>
        <end position="378"/>
    </location>
    <ligand>
        <name>substrate</name>
    </ligand>
</feature>
<keyword evidence="21" id="KW-1185">Reference proteome</keyword>
<keyword evidence="9" id="KW-0119">Carbohydrate metabolism</keyword>
<feature type="binding site" evidence="14">
    <location>
        <begin position="501"/>
        <end position="505"/>
    </location>
    <ligand>
        <name>substrate</name>
    </ligand>
</feature>
<evidence type="ECO:0000313" key="20">
    <source>
        <dbReference type="EMBL" id="KAJ1918306.1"/>
    </source>
</evidence>
<dbReference type="InterPro" id="IPR049023">
    <property type="entry name" value="AMG1_II"/>
</dbReference>
<evidence type="ECO:0000256" key="14">
    <source>
        <dbReference type="PIRSR" id="PIRSR016408-2"/>
    </source>
</evidence>
<dbReference type="PANTHER" id="PTHR45955">
    <property type="entry name" value="PHOSPHOACETYLGLUCOSAMINE MUTASE"/>
    <property type="match status" value="1"/>
</dbReference>
<evidence type="ECO:0000259" key="18">
    <source>
        <dbReference type="Pfam" id="PF21404"/>
    </source>
</evidence>
<dbReference type="Gene3D" id="3.40.120.10">
    <property type="entry name" value="Alpha-D-Glucose-1,6-Bisphosphate, subunit A, domain 3"/>
    <property type="match status" value="2"/>
</dbReference>
<comment type="pathway">
    <text evidence="2 12">Nucleotide-sugar biosynthesis; UDP-N-acetyl-alpha-D-glucosamine biosynthesis; N-acetyl-alpha-D-glucosamine 1-phosphate from alpha-D-glucosamine 6-phosphate (route I): step 2/2.</text>
</comment>
<dbReference type="InterPro" id="IPR036900">
    <property type="entry name" value="A-D-PHexomutase_C_sf"/>
</dbReference>
<dbReference type="OrthoDB" id="1928at2759"/>
<dbReference type="Proteomes" id="UP001150538">
    <property type="component" value="Unassembled WGS sequence"/>
</dbReference>
<evidence type="ECO:0000256" key="9">
    <source>
        <dbReference type="ARBA" id="ARBA00023277"/>
    </source>
</evidence>
<comment type="function">
    <text evidence="12">Catalyzes the conversion of GlcNAc-6-P into GlcNAc-1-P during the synthesis of uridine diphosphate/UDP-GlcNAc, which is a biosynthetic precursor of chitin and also supplies the amino sugars for N-linked oligosaccharides of glycoproteins.</text>
</comment>
<dbReference type="Pfam" id="PF21405">
    <property type="entry name" value="AMG1_II"/>
    <property type="match status" value="1"/>
</dbReference>
<dbReference type="FunFam" id="3.40.120.10:FF:000038">
    <property type="entry name" value="Phosphoacetylglucosamine mutase"/>
    <property type="match status" value="1"/>
</dbReference>
<dbReference type="EMBL" id="JANBPU010000049">
    <property type="protein sequence ID" value="KAJ1918306.1"/>
    <property type="molecule type" value="Genomic_DNA"/>
</dbReference>
<dbReference type="AlphaFoldDB" id="A0A9W8DU23"/>
<feature type="domain" description="Alpha-D-phosphohexomutase C-terminal" evidence="16">
    <location>
        <begin position="471"/>
        <end position="529"/>
    </location>
</feature>
<evidence type="ECO:0000256" key="8">
    <source>
        <dbReference type="ARBA" id="ARBA00023235"/>
    </source>
</evidence>
<dbReference type="GO" id="GO:0046872">
    <property type="term" value="F:metal ion binding"/>
    <property type="evidence" value="ECO:0007669"/>
    <property type="project" value="UniProtKB-KW"/>
</dbReference>
<feature type="binding site" evidence="15">
    <location>
        <position position="282"/>
    </location>
    <ligand>
        <name>Mg(2+)</name>
        <dbReference type="ChEBI" id="CHEBI:18420"/>
    </ligand>
</feature>
<evidence type="ECO:0000256" key="4">
    <source>
        <dbReference type="ARBA" id="ARBA00012731"/>
    </source>
</evidence>
<dbReference type="GO" id="GO:0006048">
    <property type="term" value="P:UDP-N-acetylglucosamine biosynthetic process"/>
    <property type="evidence" value="ECO:0007669"/>
    <property type="project" value="UniProtKB-UniRule"/>
</dbReference>
<reference evidence="20" key="1">
    <citation type="submission" date="2022-07" db="EMBL/GenBank/DDBJ databases">
        <title>Phylogenomic reconstructions and comparative analyses of Kickxellomycotina fungi.</title>
        <authorList>
            <person name="Reynolds N.K."/>
            <person name="Stajich J.E."/>
            <person name="Barry K."/>
            <person name="Grigoriev I.V."/>
            <person name="Crous P."/>
            <person name="Smith M.E."/>
        </authorList>
    </citation>
    <scope>NUCLEOTIDE SEQUENCE</scope>
    <source>
        <strain evidence="20">NBRC 100468</strain>
    </source>
</reference>
<organism evidence="20 21">
    <name type="scientific">Mycoemilia scoparia</name>
    <dbReference type="NCBI Taxonomy" id="417184"/>
    <lineage>
        <taxon>Eukaryota</taxon>
        <taxon>Fungi</taxon>
        <taxon>Fungi incertae sedis</taxon>
        <taxon>Zoopagomycota</taxon>
        <taxon>Kickxellomycotina</taxon>
        <taxon>Kickxellomycetes</taxon>
        <taxon>Kickxellales</taxon>
        <taxon>Kickxellaceae</taxon>
        <taxon>Mycoemilia</taxon>
    </lineage>
</organism>
<feature type="domain" description="Alpha-D-phosphohexomutase alpha/beta/alpha" evidence="17">
    <location>
        <begin position="54"/>
        <end position="89"/>
    </location>
</feature>
<dbReference type="FunFam" id="3.30.310.50:FF:000003">
    <property type="entry name" value="Phosphoacetylglucosamine mutase"/>
    <property type="match status" value="1"/>
</dbReference>
<name>A0A9W8DU23_9FUNG</name>
<evidence type="ECO:0000256" key="1">
    <source>
        <dbReference type="ARBA" id="ARBA00000558"/>
    </source>
</evidence>
<gene>
    <name evidence="20" type="ORF">H4219_002703</name>
</gene>
<feature type="domain" description="Alpha-D-phosphohexomutase alpha/beta/alpha" evidence="17">
    <location>
        <begin position="120"/>
        <end position="172"/>
    </location>
</feature>
<comment type="similarity">
    <text evidence="3 12">Belongs to the phosphohexose mutase family.</text>
</comment>
<dbReference type="Gene3D" id="3.30.310.50">
    <property type="entry name" value="Alpha-D-phosphohexomutase, C-terminal domain"/>
    <property type="match status" value="1"/>
</dbReference>
<dbReference type="Pfam" id="PF21404">
    <property type="entry name" value="AMG1_III"/>
    <property type="match status" value="1"/>
</dbReference>
<dbReference type="InterPro" id="IPR016657">
    <property type="entry name" value="PAGM"/>
</dbReference>
<evidence type="ECO:0000256" key="5">
    <source>
        <dbReference type="ARBA" id="ARBA00022553"/>
    </source>
</evidence>
<dbReference type="FunFam" id="3.40.120.10:FF:000023">
    <property type="entry name" value="Phosphoacetylglucosamine mutase"/>
    <property type="match status" value="1"/>
</dbReference>
<dbReference type="SUPFAM" id="SSF55957">
    <property type="entry name" value="Phosphoglucomutase, C-terminal domain"/>
    <property type="match status" value="1"/>
</dbReference>
<evidence type="ECO:0000259" key="19">
    <source>
        <dbReference type="Pfam" id="PF21405"/>
    </source>
</evidence>
<feature type="binding site" evidence="15">
    <location>
        <position position="284"/>
    </location>
    <ligand>
        <name>Mg(2+)</name>
        <dbReference type="ChEBI" id="CHEBI:18420"/>
    </ligand>
</feature>